<dbReference type="Proteomes" id="UP000579945">
    <property type="component" value="Unassembled WGS sequence"/>
</dbReference>
<sequence>MGKAGRRGKRAPADRHVEFALQSIAKRMGSFGERWRVRDGLVWGPGNSAVVIRSLDFDDGPAHLDLGITLDAKDDSAPILWDCTSGMGGTNEAAIKQAVEMWAMTAGATFMELTSPSGELADHIQSADPEGLTGHHVIHGPVAAFAMGGDVEPLNEWFMDNPMLPRLGQALVGSFDDPRINGVKILCGGDQETEIAEVRVNGEVHEEASAILLRLGWPRLPEFAYARTYLLVLPED</sequence>
<name>A0A7W5YR23_9ACTN</name>
<dbReference type="GeneID" id="95389312"/>
<evidence type="ECO:0000313" key="2">
    <source>
        <dbReference type="Proteomes" id="UP000579945"/>
    </source>
</evidence>
<dbReference type="RefSeq" id="WP_183646947.1">
    <property type="nucleotide sequence ID" value="NZ_BAAAXX010000127.1"/>
</dbReference>
<accession>A0A7W5YR23</accession>
<dbReference type="InterPro" id="IPR045929">
    <property type="entry name" value="DUF6348"/>
</dbReference>
<comment type="caution">
    <text evidence="1">The sequence shown here is derived from an EMBL/GenBank/DDBJ whole genome shotgun (WGS) entry which is preliminary data.</text>
</comment>
<dbReference type="Pfam" id="PF19875">
    <property type="entry name" value="DUF6348"/>
    <property type="match status" value="1"/>
</dbReference>
<reference evidence="1 2" key="1">
    <citation type="submission" date="2020-08" db="EMBL/GenBank/DDBJ databases">
        <title>Sequencing the genomes of 1000 actinobacteria strains.</title>
        <authorList>
            <person name="Klenk H.-P."/>
        </authorList>
    </citation>
    <scope>NUCLEOTIDE SEQUENCE [LARGE SCALE GENOMIC DNA]</scope>
    <source>
        <strain evidence="1 2">DSM 44320</strain>
    </source>
</reference>
<organism evidence="1 2">
    <name type="scientific">Nonomuraea dietziae</name>
    <dbReference type="NCBI Taxonomy" id="65515"/>
    <lineage>
        <taxon>Bacteria</taxon>
        <taxon>Bacillati</taxon>
        <taxon>Actinomycetota</taxon>
        <taxon>Actinomycetes</taxon>
        <taxon>Streptosporangiales</taxon>
        <taxon>Streptosporangiaceae</taxon>
        <taxon>Nonomuraea</taxon>
    </lineage>
</organism>
<dbReference type="EMBL" id="JACIBV010000001">
    <property type="protein sequence ID" value="MBB3726984.1"/>
    <property type="molecule type" value="Genomic_DNA"/>
</dbReference>
<gene>
    <name evidence="1" type="ORF">FHR33_002844</name>
</gene>
<dbReference type="AlphaFoldDB" id="A0A7W5YR23"/>
<protein>
    <submittedName>
        <fullName evidence="1">Uncharacterized protein</fullName>
    </submittedName>
</protein>
<keyword evidence="2" id="KW-1185">Reference proteome</keyword>
<proteinExistence type="predicted"/>
<evidence type="ECO:0000313" key="1">
    <source>
        <dbReference type="EMBL" id="MBB3726984.1"/>
    </source>
</evidence>